<evidence type="ECO:0000313" key="2">
    <source>
        <dbReference type="EMBL" id="KAK8379980.1"/>
    </source>
</evidence>
<evidence type="ECO:0000256" key="1">
    <source>
        <dbReference type="SAM" id="MobiDB-lite"/>
    </source>
</evidence>
<organism evidence="2 3">
    <name type="scientific">Scylla paramamosain</name>
    <name type="common">Mud crab</name>
    <dbReference type="NCBI Taxonomy" id="85552"/>
    <lineage>
        <taxon>Eukaryota</taxon>
        <taxon>Metazoa</taxon>
        <taxon>Ecdysozoa</taxon>
        <taxon>Arthropoda</taxon>
        <taxon>Crustacea</taxon>
        <taxon>Multicrustacea</taxon>
        <taxon>Malacostraca</taxon>
        <taxon>Eumalacostraca</taxon>
        <taxon>Eucarida</taxon>
        <taxon>Decapoda</taxon>
        <taxon>Pleocyemata</taxon>
        <taxon>Brachyura</taxon>
        <taxon>Eubrachyura</taxon>
        <taxon>Portunoidea</taxon>
        <taxon>Portunidae</taxon>
        <taxon>Portuninae</taxon>
        <taxon>Scylla</taxon>
    </lineage>
</organism>
<protein>
    <submittedName>
        <fullName evidence="2">Uncharacterized protein</fullName>
    </submittedName>
</protein>
<dbReference type="EMBL" id="JARAKH010000043">
    <property type="protein sequence ID" value="KAK8379980.1"/>
    <property type="molecule type" value="Genomic_DNA"/>
</dbReference>
<comment type="caution">
    <text evidence="2">The sequence shown here is derived from an EMBL/GenBank/DDBJ whole genome shotgun (WGS) entry which is preliminary data.</text>
</comment>
<accession>A0AAW0SZ19</accession>
<feature type="region of interest" description="Disordered" evidence="1">
    <location>
        <begin position="1"/>
        <end position="36"/>
    </location>
</feature>
<dbReference type="AlphaFoldDB" id="A0AAW0SZ19"/>
<sequence length="121" mass="12457">MCQGHQGESECGASGPGRASPQLNTANPATSPPCPIPSVTQHDLALLRSLLRASRPSCSSSSSSLGLVWLAVARVVAAAAAATTQPWPRAGNPPWQLKRLGGEHHLIPSTVRGCGAFPLCN</sequence>
<evidence type="ECO:0000313" key="3">
    <source>
        <dbReference type="Proteomes" id="UP001487740"/>
    </source>
</evidence>
<name>A0AAW0SZ19_SCYPA</name>
<reference evidence="2 3" key="1">
    <citation type="submission" date="2023-03" db="EMBL/GenBank/DDBJ databases">
        <title>High-quality genome of Scylla paramamosain provides insights in environmental adaptation.</title>
        <authorList>
            <person name="Zhang L."/>
        </authorList>
    </citation>
    <scope>NUCLEOTIDE SEQUENCE [LARGE SCALE GENOMIC DNA]</scope>
    <source>
        <strain evidence="2">LZ_2023a</strain>
        <tissue evidence="2">Muscle</tissue>
    </source>
</reference>
<keyword evidence="3" id="KW-1185">Reference proteome</keyword>
<gene>
    <name evidence="2" type="ORF">O3P69_019793</name>
</gene>
<proteinExistence type="predicted"/>
<dbReference type="Proteomes" id="UP001487740">
    <property type="component" value="Unassembled WGS sequence"/>
</dbReference>